<dbReference type="CDD" id="cd05403">
    <property type="entry name" value="NT_KNTase_like"/>
    <property type="match status" value="1"/>
</dbReference>
<evidence type="ECO:0000259" key="2">
    <source>
        <dbReference type="Pfam" id="PF01909"/>
    </source>
</evidence>
<dbReference type="Gene3D" id="3.30.460.10">
    <property type="entry name" value="Beta Polymerase, domain 2"/>
    <property type="match status" value="1"/>
</dbReference>
<organism evidence="3 4">
    <name type="scientific">Microlunatus capsulatus</name>
    <dbReference type="NCBI Taxonomy" id="99117"/>
    <lineage>
        <taxon>Bacteria</taxon>
        <taxon>Bacillati</taxon>
        <taxon>Actinomycetota</taxon>
        <taxon>Actinomycetes</taxon>
        <taxon>Propionibacteriales</taxon>
        <taxon>Propionibacteriaceae</taxon>
        <taxon>Microlunatus</taxon>
    </lineage>
</organism>
<evidence type="ECO:0000313" key="4">
    <source>
        <dbReference type="Proteomes" id="UP000758168"/>
    </source>
</evidence>
<name>A0ABS4Z2S6_9ACTN</name>
<dbReference type="InterPro" id="IPR043519">
    <property type="entry name" value="NT_sf"/>
</dbReference>
<comment type="caution">
    <text evidence="3">The sequence shown here is derived from an EMBL/GenBank/DDBJ whole genome shotgun (WGS) entry which is preliminary data.</text>
</comment>
<keyword evidence="4" id="KW-1185">Reference proteome</keyword>
<dbReference type="EMBL" id="JAGIOB010000001">
    <property type="protein sequence ID" value="MBP2415344.1"/>
    <property type="molecule type" value="Genomic_DNA"/>
</dbReference>
<sequence length="111" mass="11814">MDRSPWYDQLQDGPPALHALVRDLTDVAGVEAVALGGSRAAGTHTADSDWDLGVYYRGDFHPADVRVLGHPGTVTEIGAWTGRRSTSSGATWTSSRRRSEPLAQVGGARSP</sequence>
<evidence type="ECO:0000256" key="1">
    <source>
        <dbReference type="SAM" id="MobiDB-lite"/>
    </source>
</evidence>
<feature type="domain" description="Polymerase nucleotidyl transferase" evidence="2">
    <location>
        <begin position="29"/>
        <end position="60"/>
    </location>
</feature>
<feature type="compositionally biased region" description="Polar residues" evidence="1">
    <location>
        <begin position="83"/>
        <end position="94"/>
    </location>
</feature>
<dbReference type="Proteomes" id="UP000758168">
    <property type="component" value="Unassembled WGS sequence"/>
</dbReference>
<proteinExistence type="predicted"/>
<evidence type="ECO:0000313" key="3">
    <source>
        <dbReference type="EMBL" id="MBP2415344.1"/>
    </source>
</evidence>
<feature type="region of interest" description="Disordered" evidence="1">
    <location>
        <begin position="82"/>
        <end position="111"/>
    </location>
</feature>
<protein>
    <recommendedName>
        <fullName evidence="2">Polymerase nucleotidyl transferase domain-containing protein</fullName>
    </recommendedName>
</protein>
<dbReference type="Pfam" id="PF01909">
    <property type="entry name" value="NTP_transf_2"/>
    <property type="match status" value="1"/>
</dbReference>
<dbReference type="SUPFAM" id="SSF81301">
    <property type="entry name" value="Nucleotidyltransferase"/>
    <property type="match status" value="1"/>
</dbReference>
<gene>
    <name evidence="3" type="ORF">JOF54_000266</name>
</gene>
<dbReference type="RefSeq" id="WP_210052288.1">
    <property type="nucleotide sequence ID" value="NZ_BAAAMH010000036.1"/>
</dbReference>
<dbReference type="InterPro" id="IPR002934">
    <property type="entry name" value="Polymerase_NTP_transf_dom"/>
</dbReference>
<reference evidence="3 4" key="1">
    <citation type="submission" date="2021-03" db="EMBL/GenBank/DDBJ databases">
        <title>Sequencing the genomes of 1000 actinobacteria strains.</title>
        <authorList>
            <person name="Klenk H.-P."/>
        </authorList>
    </citation>
    <scope>NUCLEOTIDE SEQUENCE [LARGE SCALE GENOMIC DNA]</scope>
    <source>
        <strain evidence="3 4">DSM 12936</strain>
    </source>
</reference>
<accession>A0ABS4Z2S6</accession>